<dbReference type="SMART" id="SM00490">
    <property type="entry name" value="HELICc"/>
    <property type="match status" value="1"/>
</dbReference>
<reference evidence="12 13" key="1">
    <citation type="submission" date="2021-06" db="EMBL/GenBank/DDBJ databases">
        <authorList>
            <person name="Kallberg Y."/>
            <person name="Tangrot J."/>
            <person name="Rosling A."/>
        </authorList>
    </citation>
    <scope>NUCLEOTIDE SEQUENCE [LARGE SCALE GENOMIC DNA]</scope>
    <source>
        <strain evidence="12 13">120-4 pot B 10/14</strain>
    </source>
</reference>
<evidence type="ECO:0000259" key="11">
    <source>
        <dbReference type="PROSITE" id="PS51194"/>
    </source>
</evidence>
<dbReference type="EMBL" id="CAJVQB010007788">
    <property type="protein sequence ID" value="CAG8709102.1"/>
    <property type="molecule type" value="Genomic_DNA"/>
</dbReference>
<dbReference type="CDD" id="cd17961">
    <property type="entry name" value="DEADc_DDX56"/>
    <property type="match status" value="1"/>
</dbReference>
<evidence type="ECO:0000256" key="4">
    <source>
        <dbReference type="ARBA" id="ARBA00022806"/>
    </source>
</evidence>
<dbReference type="InterPro" id="IPR011545">
    <property type="entry name" value="DEAD/DEAH_box_helicase_dom"/>
</dbReference>
<keyword evidence="6" id="KW-0694">RNA-binding</keyword>
<dbReference type="InterPro" id="IPR027417">
    <property type="entry name" value="P-loop_NTPase"/>
</dbReference>
<keyword evidence="5" id="KW-0067">ATP-binding</keyword>
<evidence type="ECO:0000256" key="8">
    <source>
        <dbReference type="ARBA" id="ARBA00047984"/>
    </source>
</evidence>
<dbReference type="Gene3D" id="3.40.50.300">
    <property type="entry name" value="P-loop containing nucleotide triphosphate hydrolases"/>
    <property type="match status" value="2"/>
</dbReference>
<evidence type="ECO:0000259" key="10">
    <source>
        <dbReference type="PROSITE" id="PS51192"/>
    </source>
</evidence>
<keyword evidence="2" id="KW-0547">Nucleotide-binding</keyword>
<feature type="region of interest" description="Disordered" evidence="9">
    <location>
        <begin position="309"/>
        <end position="338"/>
    </location>
</feature>
<dbReference type="Pfam" id="PF00271">
    <property type="entry name" value="Helicase_C"/>
    <property type="match status" value="2"/>
</dbReference>
<proteinExistence type="inferred from homology"/>
<dbReference type="PANTHER" id="PTHR47959">
    <property type="entry name" value="ATP-DEPENDENT RNA HELICASE RHLE-RELATED"/>
    <property type="match status" value="1"/>
</dbReference>
<evidence type="ECO:0000256" key="9">
    <source>
        <dbReference type="SAM" id="MobiDB-lite"/>
    </source>
</evidence>
<dbReference type="CDD" id="cd18787">
    <property type="entry name" value="SF2_C_DEAD"/>
    <property type="match status" value="1"/>
</dbReference>
<evidence type="ECO:0000256" key="5">
    <source>
        <dbReference type="ARBA" id="ARBA00022840"/>
    </source>
</evidence>
<keyword evidence="13" id="KW-1185">Reference proteome</keyword>
<feature type="domain" description="Helicase C-terminal" evidence="11">
    <location>
        <begin position="217"/>
        <end position="419"/>
    </location>
</feature>
<dbReference type="EC" id="3.6.4.13" evidence="1"/>
<evidence type="ECO:0000256" key="2">
    <source>
        <dbReference type="ARBA" id="ARBA00022741"/>
    </source>
</evidence>
<feature type="domain" description="Helicase ATP-binding" evidence="10">
    <location>
        <begin position="32"/>
        <end position="220"/>
    </location>
</feature>
<evidence type="ECO:0000256" key="3">
    <source>
        <dbReference type="ARBA" id="ARBA00022801"/>
    </source>
</evidence>
<dbReference type="SUPFAM" id="SSF52540">
    <property type="entry name" value="P-loop containing nucleoside triphosphate hydrolases"/>
    <property type="match status" value="2"/>
</dbReference>
<feature type="compositionally biased region" description="Basic and acidic residues" evidence="9">
    <location>
        <begin position="321"/>
        <end position="330"/>
    </location>
</feature>
<sequence>NTMVFNELDPRISRALSKLNFHKPTLIQAEAIPLALAGKDILARAKTGSGKTAAYCLPVIQKILNIKEASHFNAIPETSPDRAAIRSLILVPTRELAEQVTKHINDFLIYCSKEIKVVNIANTTPVQLQRPILSELPDIIVATPSRALAHLDSQNIVVRDTLDSLVIDEADLVLSYGYEDDIQKILTHLPKIFQCFLMSATLTKAILTLHEEKDEINLTQYCVRCSEVDKFLLIYVILKLRLIKGKCILFVNDIDRCYRLKLFLEQFSIKTCVLNSELPLNSRYHIVQEFNKGIYDYIVATDETDLKADNDTDDETIEEHDETKTSDKKRDKTRLRKKDKEYGSSRGIDFINVTAVINFDFPTSAKSYIHRVGRTARASQKGMSLSFVVPKELAGKHKIVSCPSAKHDEEVYAKVEKQQSLAGATLRPYFFDMKQVEGFRYRVEDAMKAVTRTAIKEARLKDIRSEILNSETLKTHFEDNPNDLKALRHDTIIHPKRVQQHMKHVPSYLMPKIATPAANVSADSDHVNGESAESNEYIPFRKKSTNERYHGKKLFKGKFGPKKRKNDPLKTFKLDSTPSKRKASINMGVIFIKQ</sequence>
<protein>
    <recommendedName>
        <fullName evidence="1">RNA helicase</fullName>
        <ecNumber evidence="1">3.6.4.13</ecNumber>
    </recommendedName>
</protein>
<comment type="catalytic activity">
    <reaction evidence="8">
        <text>ATP + H2O = ADP + phosphate + H(+)</text>
        <dbReference type="Rhea" id="RHEA:13065"/>
        <dbReference type="ChEBI" id="CHEBI:15377"/>
        <dbReference type="ChEBI" id="CHEBI:15378"/>
        <dbReference type="ChEBI" id="CHEBI:30616"/>
        <dbReference type="ChEBI" id="CHEBI:43474"/>
        <dbReference type="ChEBI" id="CHEBI:456216"/>
        <dbReference type="EC" id="3.6.4.13"/>
    </reaction>
</comment>
<dbReference type="PROSITE" id="PS51194">
    <property type="entry name" value="HELICASE_CTER"/>
    <property type="match status" value="1"/>
</dbReference>
<comment type="caution">
    <text evidence="12">The sequence shown here is derived from an EMBL/GenBank/DDBJ whole genome shotgun (WGS) entry which is preliminary data.</text>
</comment>
<organism evidence="12 13">
    <name type="scientific">Gigaspora margarita</name>
    <dbReference type="NCBI Taxonomy" id="4874"/>
    <lineage>
        <taxon>Eukaryota</taxon>
        <taxon>Fungi</taxon>
        <taxon>Fungi incertae sedis</taxon>
        <taxon>Mucoromycota</taxon>
        <taxon>Glomeromycotina</taxon>
        <taxon>Glomeromycetes</taxon>
        <taxon>Diversisporales</taxon>
        <taxon>Gigasporaceae</taxon>
        <taxon>Gigaspora</taxon>
    </lineage>
</organism>
<evidence type="ECO:0000313" key="12">
    <source>
        <dbReference type="EMBL" id="CAG8709102.1"/>
    </source>
</evidence>
<evidence type="ECO:0000256" key="6">
    <source>
        <dbReference type="ARBA" id="ARBA00022884"/>
    </source>
</evidence>
<dbReference type="InterPro" id="IPR014001">
    <property type="entry name" value="Helicase_ATP-bd"/>
</dbReference>
<feature type="non-terminal residue" evidence="12">
    <location>
        <position position="1"/>
    </location>
</feature>
<name>A0ABN7V136_GIGMA</name>
<feature type="compositionally biased region" description="Acidic residues" evidence="9">
    <location>
        <begin position="311"/>
        <end position="320"/>
    </location>
</feature>
<keyword evidence="4" id="KW-0347">Helicase</keyword>
<dbReference type="Pfam" id="PF00270">
    <property type="entry name" value="DEAD"/>
    <property type="match status" value="1"/>
</dbReference>
<accession>A0ABN7V136</accession>
<dbReference type="Proteomes" id="UP000789901">
    <property type="component" value="Unassembled WGS sequence"/>
</dbReference>
<gene>
    <name evidence="12" type="ORF">GMARGA_LOCUS12628</name>
</gene>
<dbReference type="PANTHER" id="PTHR47959:SF21">
    <property type="entry name" value="DEAD-BOX HELICASE 56"/>
    <property type="match status" value="1"/>
</dbReference>
<dbReference type="InterPro" id="IPR050079">
    <property type="entry name" value="DEAD_box_RNA_helicase"/>
</dbReference>
<dbReference type="InterPro" id="IPR001650">
    <property type="entry name" value="Helicase_C-like"/>
</dbReference>
<evidence type="ECO:0000256" key="7">
    <source>
        <dbReference type="ARBA" id="ARBA00038041"/>
    </source>
</evidence>
<keyword evidence="3" id="KW-0378">Hydrolase</keyword>
<evidence type="ECO:0000256" key="1">
    <source>
        <dbReference type="ARBA" id="ARBA00012552"/>
    </source>
</evidence>
<dbReference type="SMART" id="SM00487">
    <property type="entry name" value="DEXDc"/>
    <property type="match status" value="1"/>
</dbReference>
<dbReference type="PROSITE" id="PS51192">
    <property type="entry name" value="HELICASE_ATP_BIND_1"/>
    <property type="match status" value="1"/>
</dbReference>
<comment type="similarity">
    <text evidence="7">Belongs to the DEAD box helicase family. DDX56/DBP9 subfamily.</text>
</comment>
<evidence type="ECO:0000313" key="13">
    <source>
        <dbReference type="Proteomes" id="UP000789901"/>
    </source>
</evidence>